<protein>
    <submittedName>
        <fullName evidence="2">Phage related protein</fullName>
    </submittedName>
</protein>
<comment type="caution">
    <text evidence="2">The sequence shown here is derived from an EMBL/GenBank/DDBJ whole genome shotgun (WGS) entry which is preliminary data.</text>
</comment>
<feature type="compositionally biased region" description="Polar residues" evidence="1">
    <location>
        <begin position="415"/>
        <end position="438"/>
    </location>
</feature>
<keyword evidence="3" id="KW-1185">Reference proteome</keyword>
<feature type="region of interest" description="Disordered" evidence="1">
    <location>
        <begin position="388"/>
        <end position="438"/>
    </location>
</feature>
<evidence type="ECO:0000313" key="3">
    <source>
        <dbReference type="Proteomes" id="UP000032670"/>
    </source>
</evidence>
<reference evidence="2 3" key="1">
    <citation type="submission" date="2012-11" db="EMBL/GenBank/DDBJ databases">
        <title>Whole genome sequence of Acetobacter orientalis 21F-2.</title>
        <authorList>
            <person name="Azuma Y."/>
            <person name="Higashiura N."/>
            <person name="Hirakawa H."/>
            <person name="Matsushita K."/>
        </authorList>
    </citation>
    <scope>NUCLEOTIDE SEQUENCE [LARGE SCALE GENOMIC DNA]</scope>
    <source>
        <strain evidence="2 3">21F-2</strain>
    </source>
</reference>
<dbReference type="Pfam" id="PF09979">
    <property type="entry name" value="DUF2213"/>
    <property type="match status" value="1"/>
</dbReference>
<accession>A0A0D6NKF7</accession>
<evidence type="ECO:0000313" key="2">
    <source>
        <dbReference type="EMBL" id="GAN66105.1"/>
    </source>
</evidence>
<feature type="compositionally biased region" description="Pro residues" evidence="1">
    <location>
        <begin position="296"/>
        <end position="309"/>
    </location>
</feature>
<dbReference type="Proteomes" id="UP000032670">
    <property type="component" value="Unassembled WGS sequence"/>
</dbReference>
<evidence type="ECO:0000256" key="1">
    <source>
        <dbReference type="SAM" id="MobiDB-lite"/>
    </source>
</evidence>
<dbReference type="STRING" id="1231341.Abor_015_028"/>
<dbReference type="InterPro" id="IPR016913">
    <property type="entry name" value="UCP029215"/>
</dbReference>
<feature type="region of interest" description="Disordered" evidence="1">
    <location>
        <begin position="246"/>
        <end position="348"/>
    </location>
</feature>
<sequence>MFSRAAHLTSGKIPLLHSTLSYKAAAPGPPNFAAPAMPPHTTATPITPYSGGAGAIALALDGSVRRIDADGHLHIATCILSAATVCPYYGHEIPNAQALGLVPDKLYQVYRPPQALAAAAASLAGKPILMRHQPVSAQDHPSTLTVGAVGSSVQFTPPNLVGSLTIWENAAIAAITSGRQKAVSAGYRYKAVPQSGTHNGVAYTLVMANIVFNHLALVAHPRVPTAIIGDAAPETHTPPQANALANAQTHDHSHAHAHAHAQPQPQQPAPAPQRPYTKLPPTTGLNRRPLKQTPPHTQPDTPPSTPPSTPRTTPLTGPETGPATSATTTPPNTPRHTQPVPPLAPPGMALAPFSILPEFTPPLMNTPTLSSTAYAAHPTQHGLQNTANAHECSTNSEHEPPVAPTAPHTAPPATLHNTAQPSAHTSSQAGATALPSHNSLPVTAMDTALTHAIAQAEAGAIRRLEALHTARAAVRPFVGDVAMDSAAAVYGFALQENGVNTQNLPDSALQPLFEQFARLSTQAQAYTQGMANAALGMDSAKTASFREEFGLTRITVKA</sequence>
<dbReference type="AlphaFoldDB" id="A0A0D6NKF7"/>
<proteinExistence type="predicted"/>
<gene>
    <name evidence="2" type="ORF">Abor_015_028</name>
</gene>
<feature type="compositionally biased region" description="Low complexity" evidence="1">
    <location>
        <begin position="310"/>
        <end position="330"/>
    </location>
</feature>
<feature type="compositionally biased region" description="Low complexity" evidence="1">
    <location>
        <begin position="405"/>
        <end position="414"/>
    </location>
</feature>
<organism evidence="2 3">
    <name type="scientific">Acetobacter orientalis</name>
    <dbReference type="NCBI Taxonomy" id="146474"/>
    <lineage>
        <taxon>Bacteria</taxon>
        <taxon>Pseudomonadati</taxon>
        <taxon>Pseudomonadota</taxon>
        <taxon>Alphaproteobacteria</taxon>
        <taxon>Acetobacterales</taxon>
        <taxon>Acetobacteraceae</taxon>
        <taxon>Acetobacter</taxon>
    </lineage>
</organism>
<dbReference type="EMBL" id="BAMX01000015">
    <property type="protein sequence ID" value="GAN66105.1"/>
    <property type="molecule type" value="Genomic_DNA"/>
</dbReference>
<name>A0A0D6NKF7_9PROT</name>